<proteinExistence type="predicted"/>
<name>A0A0F9ERS4_9ZZZZ</name>
<dbReference type="EMBL" id="LAZR01023936">
    <property type="protein sequence ID" value="KKL76803.1"/>
    <property type="molecule type" value="Genomic_DNA"/>
</dbReference>
<dbReference type="AlphaFoldDB" id="A0A0F9ERS4"/>
<accession>A0A0F9ERS4</accession>
<gene>
    <name evidence="2" type="ORF">LCGC14_2041190</name>
</gene>
<keyword evidence="1" id="KW-0472">Membrane</keyword>
<keyword evidence="1" id="KW-0812">Transmembrane</keyword>
<comment type="caution">
    <text evidence="2">The sequence shown here is derived from an EMBL/GenBank/DDBJ whole genome shotgun (WGS) entry which is preliminary data.</text>
</comment>
<sequence>MNGRIIQTILSGLAVLLLGAMVIGMFNFSQDFAELRADVRYLSAKVTESITGNAGEHGDYERRLRTLEFGTAGDMR</sequence>
<keyword evidence="1" id="KW-1133">Transmembrane helix</keyword>
<organism evidence="2">
    <name type="scientific">marine sediment metagenome</name>
    <dbReference type="NCBI Taxonomy" id="412755"/>
    <lineage>
        <taxon>unclassified sequences</taxon>
        <taxon>metagenomes</taxon>
        <taxon>ecological metagenomes</taxon>
    </lineage>
</organism>
<evidence type="ECO:0000256" key="1">
    <source>
        <dbReference type="SAM" id="Phobius"/>
    </source>
</evidence>
<feature type="transmembrane region" description="Helical" evidence="1">
    <location>
        <begin position="6"/>
        <end position="26"/>
    </location>
</feature>
<evidence type="ECO:0000313" key="2">
    <source>
        <dbReference type="EMBL" id="KKL76803.1"/>
    </source>
</evidence>
<protein>
    <submittedName>
        <fullName evidence="2">Uncharacterized protein</fullName>
    </submittedName>
</protein>
<reference evidence="2" key="1">
    <citation type="journal article" date="2015" name="Nature">
        <title>Complex archaea that bridge the gap between prokaryotes and eukaryotes.</title>
        <authorList>
            <person name="Spang A."/>
            <person name="Saw J.H."/>
            <person name="Jorgensen S.L."/>
            <person name="Zaremba-Niedzwiedzka K."/>
            <person name="Martijn J."/>
            <person name="Lind A.E."/>
            <person name="van Eijk R."/>
            <person name="Schleper C."/>
            <person name="Guy L."/>
            <person name="Ettema T.J."/>
        </authorList>
    </citation>
    <scope>NUCLEOTIDE SEQUENCE</scope>
</reference>